<dbReference type="Gramene" id="Mp6g10220.1">
    <property type="protein sequence ID" value="Mp6g10220.1.cds"/>
    <property type="gene ID" value="Mp6g10220"/>
</dbReference>
<name>A0A2R6XFW6_MARPO</name>
<feature type="region of interest" description="Disordered" evidence="1">
    <location>
        <begin position="1"/>
        <end position="75"/>
    </location>
</feature>
<accession>A0A2R6XFW6</accession>
<feature type="compositionally biased region" description="Basic and acidic residues" evidence="1">
    <location>
        <begin position="29"/>
        <end position="41"/>
    </location>
</feature>
<dbReference type="EMBL" id="KZ772688">
    <property type="protein sequence ID" value="PTQ45002.1"/>
    <property type="molecule type" value="Genomic_DNA"/>
</dbReference>
<evidence type="ECO:0000313" key="3">
    <source>
        <dbReference type="Proteomes" id="UP000244005"/>
    </source>
</evidence>
<gene>
    <name evidence="2" type="ORF">MARPO_0016s0065</name>
</gene>
<sequence length="184" mass="20629">MNRKPTTCSEDRYEPAGGPTEATDTVEAGPRKDAKWRREGTRPGSKLDSTAEKGKKTQGRSRIRETHSTQCRKASGKFEIRVVDGNSKQRRRSAARALRVTLEEGNRGIEERRGGGGGGERVRAWSRGGGRGEPELEMELERERGVEMASVRREEGEDRISAIEMVRGSGSLTKLRRRRRRCCC</sequence>
<protein>
    <submittedName>
        <fullName evidence="2">Uncharacterized protein</fullName>
    </submittedName>
</protein>
<feature type="compositionally biased region" description="Basic and acidic residues" evidence="1">
    <location>
        <begin position="130"/>
        <end position="149"/>
    </location>
</feature>
<evidence type="ECO:0000256" key="1">
    <source>
        <dbReference type="SAM" id="MobiDB-lite"/>
    </source>
</evidence>
<proteinExistence type="predicted"/>
<organism evidence="2 3">
    <name type="scientific">Marchantia polymorpha</name>
    <name type="common">Common liverwort</name>
    <name type="synonym">Marchantia aquatica</name>
    <dbReference type="NCBI Taxonomy" id="3197"/>
    <lineage>
        <taxon>Eukaryota</taxon>
        <taxon>Viridiplantae</taxon>
        <taxon>Streptophyta</taxon>
        <taxon>Embryophyta</taxon>
        <taxon>Marchantiophyta</taxon>
        <taxon>Marchantiopsida</taxon>
        <taxon>Marchantiidae</taxon>
        <taxon>Marchantiales</taxon>
        <taxon>Marchantiaceae</taxon>
        <taxon>Marchantia</taxon>
    </lineage>
</organism>
<dbReference type="AlphaFoldDB" id="A0A2R6XFW6"/>
<reference evidence="3" key="1">
    <citation type="journal article" date="2017" name="Cell">
        <title>Insights into land plant evolution garnered from the Marchantia polymorpha genome.</title>
        <authorList>
            <person name="Bowman J.L."/>
            <person name="Kohchi T."/>
            <person name="Yamato K.T."/>
            <person name="Jenkins J."/>
            <person name="Shu S."/>
            <person name="Ishizaki K."/>
            <person name="Yamaoka S."/>
            <person name="Nishihama R."/>
            <person name="Nakamura Y."/>
            <person name="Berger F."/>
            <person name="Adam C."/>
            <person name="Aki S.S."/>
            <person name="Althoff F."/>
            <person name="Araki T."/>
            <person name="Arteaga-Vazquez M.A."/>
            <person name="Balasubrmanian S."/>
            <person name="Barry K."/>
            <person name="Bauer D."/>
            <person name="Boehm C.R."/>
            <person name="Briginshaw L."/>
            <person name="Caballero-Perez J."/>
            <person name="Catarino B."/>
            <person name="Chen F."/>
            <person name="Chiyoda S."/>
            <person name="Chovatia M."/>
            <person name="Davies K.M."/>
            <person name="Delmans M."/>
            <person name="Demura T."/>
            <person name="Dierschke T."/>
            <person name="Dolan L."/>
            <person name="Dorantes-Acosta A.E."/>
            <person name="Eklund D.M."/>
            <person name="Florent S.N."/>
            <person name="Flores-Sandoval E."/>
            <person name="Fujiyama A."/>
            <person name="Fukuzawa H."/>
            <person name="Galik B."/>
            <person name="Grimanelli D."/>
            <person name="Grimwood J."/>
            <person name="Grossniklaus U."/>
            <person name="Hamada T."/>
            <person name="Haseloff J."/>
            <person name="Hetherington A.J."/>
            <person name="Higo A."/>
            <person name="Hirakawa Y."/>
            <person name="Hundley H.N."/>
            <person name="Ikeda Y."/>
            <person name="Inoue K."/>
            <person name="Inoue S.I."/>
            <person name="Ishida S."/>
            <person name="Jia Q."/>
            <person name="Kakita M."/>
            <person name="Kanazawa T."/>
            <person name="Kawai Y."/>
            <person name="Kawashima T."/>
            <person name="Kennedy M."/>
            <person name="Kinose K."/>
            <person name="Kinoshita T."/>
            <person name="Kohara Y."/>
            <person name="Koide E."/>
            <person name="Komatsu K."/>
            <person name="Kopischke S."/>
            <person name="Kubo M."/>
            <person name="Kyozuka J."/>
            <person name="Lagercrantz U."/>
            <person name="Lin S.S."/>
            <person name="Lindquist E."/>
            <person name="Lipzen A.M."/>
            <person name="Lu C.W."/>
            <person name="De Luna E."/>
            <person name="Martienssen R.A."/>
            <person name="Minamino N."/>
            <person name="Mizutani M."/>
            <person name="Mizutani M."/>
            <person name="Mochizuki N."/>
            <person name="Monte I."/>
            <person name="Mosher R."/>
            <person name="Nagasaki H."/>
            <person name="Nakagami H."/>
            <person name="Naramoto S."/>
            <person name="Nishitani K."/>
            <person name="Ohtani M."/>
            <person name="Okamoto T."/>
            <person name="Okumura M."/>
            <person name="Phillips J."/>
            <person name="Pollak B."/>
            <person name="Reinders A."/>
            <person name="Rovekamp M."/>
            <person name="Sano R."/>
            <person name="Sawa S."/>
            <person name="Schmid M.W."/>
            <person name="Shirakawa M."/>
            <person name="Solano R."/>
            <person name="Spunde A."/>
            <person name="Suetsugu N."/>
            <person name="Sugano S."/>
            <person name="Sugiyama A."/>
            <person name="Sun R."/>
            <person name="Suzuki Y."/>
            <person name="Takenaka M."/>
            <person name="Takezawa D."/>
            <person name="Tomogane H."/>
            <person name="Tsuzuki M."/>
            <person name="Ueda T."/>
            <person name="Umeda M."/>
            <person name="Ward J.M."/>
            <person name="Watanabe Y."/>
            <person name="Yazaki K."/>
            <person name="Yokoyama R."/>
            <person name="Yoshitake Y."/>
            <person name="Yotsui I."/>
            <person name="Zachgo S."/>
            <person name="Schmutz J."/>
        </authorList>
    </citation>
    <scope>NUCLEOTIDE SEQUENCE [LARGE SCALE GENOMIC DNA]</scope>
    <source>
        <strain evidence="3">Tak-1</strain>
    </source>
</reference>
<dbReference type="Proteomes" id="UP000244005">
    <property type="component" value="Unassembled WGS sequence"/>
</dbReference>
<evidence type="ECO:0000313" key="2">
    <source>
        <dbReference type="EMBL" id="PTQ45002.1"/>
    </source>
</evidence>
<feature type="region of interest" description="Disordered" evidence="1">
    <location>
        <begin position="108"/>
        <end position="149"/>
    </location>
</feature>
<keyword evidence="3" id="KW-1185">Reference proteome</keyword>